<dbReference type="PANTHER" id="PTHR46796:SF6">
    <property type="entry name" value="ARAC SUBFAMILY"/>
    <property type="match status" value="1"/>
</dbReference>
<dbReference type="InterPro" id="IPR009057">
    <property type="entry name" value="Homeodomain-like_sf"/>
</dbReference>
<dbReference type="PROSITE" id="PS01124">
    <property type="entry name" value="HTH_ARAC_FAMILY_2"/>
    <property type="match status" value="1"/>
</dbReference>
<evidence type="ECO:0000256" key="1">
    <source>
        <dbReference type="ARBA" id="ARBA00023015"/>
    </source>
</evidence>
<organism evidence="5 6">
    <name type="scientific">Microbaculum marinisediminis</name>
    <dbReference type="NCBI Taxonomy" id="2931392"/>
    <lineage>
        <taxon>Bacteria</taxon>
        <taxon>Pseudomonadati</taxon>
        <taxon>Pseudomonadota</taxon>
        <taxon>Alphaproteobacteria</taxon>
        <taxon>Hyphomicrobiales</taxon>
        <taxon>Tepidamorphaceae</taxon>
        <taxon>Microbaculum</taxon>
    </lineage>
</organism>
<keyword evidence="1" id="KW-0805">Transcription regulation</keyword>
<keyword evidence="6" id="KW-1185">Reference proteome</keyword>
<keyword evidence="3" id="KW-0804">Transcription</keyword>
<feature type="domain" description="HTH araC/xylS-type" evidence="4">
    <location>
        <begin position="229"/>
        <end position="330"/>
    </location>
</feature>
<dbReference type="InterPro" id="IPR050204">
    <property type="entry name" value="AraC_XylS_family_regulators"/>
</dbReference>
<evidence type="ECO:0000256" key="3">
    <source>
        <dbReference type="ARBA" id="ARBA00023163"/>
    </source>
</evidence>
<accession>A0AAW5R284</accession>
<protein>
    <submittedName>
        <fullName evidence="5">AraC family transcriptional regulator</fullName>
    </submittedName>
</protein>
<dbReference type="PRINTS" id="PR00032">
    <property type="entry name" value="HTHARAC"/>
</dbReference>
<dbReference type="PANTHER" id="PTHR46796">
    <property type="entry name" value="HTH-TYPE TRANSCRIPTIONAL ACTIVATOR RHAS-RELATED"/>
    <property type="match status" value="1"/>
</dbReference>
<keyword evidence="2" id="KW-0238">DNA-binding</keyword>
<dbReference type="Pfam" id="PF14525">
    <property type="entry name" value="AraC_binding_2"/>
    <property type="match status" value="1"/>
</dbReference>
<dbReference type="SMART" id="SM00342">
    <property type="entry name" value="HTH_ARAC"/>
    <property type="match status" value="1"/>
</dbReference>
<dbReference type="SUPFAM" id="SSF46689">
    <property type="entry name" value="Homeodomain-like"/>
    <property type="match status" value="1"/>
</dbReference>
<sequence>MNEQGNEGPPLRGSVSSAVFPKHNRLNSWREIFGRQFLRLDIDPLDDGPFHYHARYTALPGLTISAGNVSAIECKRTPELIQDNNDDLVLLTPRRGSMLIRERGMEAVIGPGDAIVRRSSEVGHTRSTSGEFLTVAIPYTAMASRVLDIDRLGFAVIPRENATLRLLRGHLDMLLDGTLGPASTEGDESVLAMAARHVHEVAGLLLDTSRDNWARMSGRDGGLHAARLAAIRADVARHATDPEYSIADVARQHGISPGYIRKLLASQGERFSDLLRTERLERAYRLLADPGNDRVTITDIAYHCGFSDVSYFNRCFRQRYAATPGEVRSARGLLRD</sequence>
<evidence type="ECO:0000256" key="2">
    <source>
        <dbReference type="ARBA" id="ARBA00023125"/>
    </source>
</evidence>
<dbReference type="GO" id="GO:0003700">
    <property type="term" value="F:DNA-binding transcription factor activity"/>
    <property type="evidence" value="ECO:0007669"/>
    <property type="project" value="InterPro"/>
</dbReference>
<dbReference type="Pfam" id="PF12833">
    <property type="entry name" value="HTH_18"/>
    <property type="match status" value="1"/>
</dbReference>
<dbReference type="EMBL" id="JALIDZ010000006">
    <property type="protein sequence ID" value="MCT8972968.1"/>
    <property type="molecule type" value="Genomic_DNA"/>
</dbReference>
<evidence type="ECO:0000313" key="6">
    <source>
        <dbReference type="Proteomes" id="UP001320898"/>
    </source>
</evidence>
<evidence type="ECO:0000313" key="5">
    <source>
        <dbReference type="EMBL" id="MCT8972968.1"/>
    </source>
</evidence>
<reference evidence="5 6" key="1">
    <citation type="submission" date="2022-04" db="EMBL/GenBank/DDBJ databases">
        <authorList>
            <person name="Ye Y.-Q."/>
            <person name="Du Z.-J."/>
        </authorList>
    </citation>
    <scope>NUCLEOTIDE SEQUENCE [LARGE SCALE GENOMIC DNA]</scope>
    <source>
        <strain evidence="5 6">A6E488</strain>
    </source>
</reference>
<gene>
    <name evidence="5" type="ORF">MUB46_13970</name>
</gene>
<name>A0AAW5R284_9HYPH</name>
<dbReference type="InterPro" id="IPR020449">
    <property type="entry name" value="Tscrpt_reg_AraC-type_HTH"/>
</dbReference>
<dbReference type="Proteomes" id="UP001320898">
    <property type="component" value="Unassembled WGS sequence"/>
</dbReference>
<dbReference type="RefSeq" id="WP_261616553.1">
    <property type="nucleotide sequence ID" value="NZ_JALIDZ010000006.1"/>
</dbReference>
<dbReference type="InterPro" id="IPR018060">
    <property type="entry name" value="HTH_AraC"/>
</dbReference>
<proteinExistence type="predicted"/>
<dbReference type="GO" id="GO:0043565">
    <property type="term" value="F:sequence-specific DNA binding"/>
    <property type="evidence" value="ECO:0007669"/>
    <property type="project" value="InterPro"/>
</dbReference>
<dbReference type="Gene3D" id="1.10.10.60">
    <property type="entry name" value="Homeodomain-like"/>
    <property type="match status" value="1"/>
</dbReference>
<dbReference type="AlphaFoldDB" id="A0AAW5R284"/>
<evidence type="ECO:0000259" key="4">
    <source>
        <dbReference type="PROSITE" id="PS01124"/>
    </source>
</evidence>
<dbReference type="InterPro" id="IPR035418">
    <property type="entry name" value="AraC-bd_2"/>
</dbReference>
<comment type="caution">
    <text evidence="5">The sequence shown here is derived from an EMBL/GenBank/DDBJ whole genome shotgun (WGS) entry which is preliminary data.</text>
</comment>